<evidence type="ECO:0000256" key="4">
    <source>
        <dbReference type="ARBA" id="ARBA00023163"/>
    </source>
</evidence>
<evidence type="ECO:0000313" key="8">
    <source>
        <dbReference type="EMBL" id="KAJ1912169.1"/>
    </source>
</evidence>
<keyword evidence="5" id="KW-0539">Nucleus</keyword>
<dbReference type="InterPro" id="IPR007219">
    <property type="entry name" value="XnlR_reg_dom"/>
</dbReference>
<accession>A0A9W8DKL2</accession>
<evidence type="ECO:0000256" key="2">
    <source>
        <dbReference type="ARBA" id="ARBA00022723"/>
    </source>
</evidence>
<dbReference type="GO" id="GO:0003677">
    <property type="term" value="F:DNA binding"/>
    <property type="evidence" value="ECO:0007669"/>
    <property type="project" value="InterPro"/>
</dbReference>
<feature type="region of interest" description="Disordered" evidence="6">
    <location>
        <begin position="680"/>
        <end position="716"/>
    </location>
</feature>
<dbReference type="PANTHER" id="PTHR47338:SF5">
    <property type="entry name" value="ZN(II)2CYS6 TRANSCRIPTION FACTOR (EUROFUNG)"/>
    <property type="match status" value="1"/>
</dbReference>
<feature type="region of interest" description="Disordered" evidence="6">
    <location>
        <begin position="283"/>
        <end position="325"/>
    </location>
</feature>
<dbReference type="Proteomes" id="UP001150538">
    <property type="component" value="Unassembled WGS sequence"/>
</dbReference>
<comment type="caution">
    <text evidence="8">The sequence shown here is derived from an EMBL/GenBank/DDBJ whole genome shotgun (WGS) entry which is preliminary data.</text>
</comment>
<evidence type="ECO:0000256" key="3">
    <source>
        <dbReference type="ARBA" id="ARBA00023015"/>
    </source>
</evidence>
<dbReference type="OrthoDB" id="39175at2759"/>
<evidence type="ECO:0000256" key="1">
    <source>
        <dbReference type="ARBA" id="ARBA00004123"/>
    </source>
</evidence>
<sequence>MGSPYLSSGDGLLLNVGMRAGGSLQAKYNNATSSPASMPDHDSGRNAFVATGGGGGNAIGGGRNERVRGNKAATAAGPPAANSRKVLIIPPVQPAFKKPQTTFEPGILEYFYYFNGLLPIVHWPSFKEAYEDAIVPNYLIMAMKALSRRYSKQPSVVLSGSAYSAGQDLAAIATSLADIATNDDPNTYLIQTWLILSIYEMGMGRLEHSAERRRKAIDVAHQLGINKLEVRAYQRKARSLIVAENCRRVWWAMHYCDRFFTLIINNSRVNMLVEEGSFQVAFPHPMQESSPSQSAYPFPLPPPQSSSSGEGSATASKKDNAGGSDQQGIAARYVDSDVMVWYQYSIPFSIIVGHLVQQLRYTVRLFGQGQAERPIEHIWADKEWLNMLNDYMKQFMMLDAEISQWRSQRNSNTVLSLAANNGDAGKGNAANNGSPSHTTLSTIRLHCDLELRALTILYQSLALYLYERLKPRLQDLTSCCTHLMWIESMAQSAWPKVIRAAELILSKVEARSKEIACMQEHGYSEPEWELCTPHMPFILSLSAKIHMCAYQLGRRQLDLMTPTLSARSPLLAHKAASNTSNYSEPQQQQLQGGASPAQPQSDRFGLNFRTPLQPAENLSGNVAATSPVPSSDGVPPMNPITTTAMSIVSQQDENKVADNNNEGGGGQEVDAVEATSFSVDNDSTTIQPISKSSSPISLQQQQMPSPTVTQPAAPRSTTASTVTGCELLTRQVNQIRQQTDHIFSLLEHAQQYWCNRDYHTELWGLLDKPHEFVEFGPMLERVVLEIAF</sequence>
<reference evidence="8" key="1">
    <citation type="submission" date="2022-07" db="EMBL/GenBank/DDBJ databases">
        <title>Phylogenomic reconstructions and comparative analyses of Kickxellomycotina fungi.</title>
        <authorList>
            <person name="Reynolds N.K."/>
            <person name="Stajich J.E."/>
            <person name="Barry K."/>
            <person name="Grigoriev I.V."/>
            <person name="Crous P."/>
            <person name="Smith M.E."/>
        </authorList>
    </citation>
    <scope>NUCLEOTIDE SEQUENCE</scope>
    <source>
        <strain evidence="8">NBRC 100468</strain>
    </source>
</reference>
<keyword evidence="3" id="KW-0805">Transcription regulation</keyword>
<dbReference type="InterPro" id="IPR050815">
    <property type="entry name" value="TF_fung"/>
</dbReference>
<evidence type="ECO:0000259" key="7">
    <source>
        <dbReference type="Pfam" id="PF04082"/>
    </source>
</evidence>
<feature type="compositionally biased region" description="Polar residues" evidence="6">
    <location>
        <begin position="707"/>
        <end position="716"/>
    </location>
</feature>
<feature type="region of interest" description="Disordered" evidence="6">
    <location>
        <begin position="575"/>
        <end position="635"/>
    </location>
</feature>
<evidence type="ECO:0000256" key="5">
    <source>
        <dbReference type="ARBA" id="ARBA00023242"/>
    </source>
</evidence>
<dbReference type="GO" id="GO:0006351">
    <property type="term" value="P:DNA-templated transcription"/>
    <property type="evidence" value="ECO:0007669"/>
    <property type="project" value="InterPro"/>
</dbReference>
<dbReference type="AlphaFoldDB" id="A0A9W8DKL2"/>
<dbReference type="CDD" id="cd12148">
    <property type="entry name" value="fungal_TF_MHR"/>
    <property type="match status" value="1"/>
</dbReference>
<keyword evidence="2" id="KW-0479">Metal-binding</keyword>
<comment type="subcellular location">
    <subcellularLocation>
        <location evidence="1">Nucleus</location>
    </subcellularLocation>
</comment>
<name>A0A9W8DKL2_9FUNG</name>
<feature type="domain" description="Xylanolytic transcriptional activator regulatory" evidence="7">
    <location>
        <begin position="109"/>
        <end position="288"/>
    </location>
</feature>
<dbReference type="GO" id="GO:0005634">
    <property type="term" value="C:nucleus"/>
    <property type="evidence" value="ECO:0007669"/>
    <property type="project" value="UniProtKB-SubCell"/>
</dbReference>
<organism evidence="8 9">
    <name type="scientific">Mycoemilia scoparia</name>
    <dbReference type="NCBI Taxonomy" id="417184"/>
    <lineage>
        <taxon>Eukaryota</taxon>
        <taxon>Fungi</taxon>
        <taxon>Fungi incertae sedis</taxon>
        <taxon>Zoopagomycota</taxon>
        <taxon>Kickxellomycotina</taxon>
        <taxon>Kickxellomycetes</taxon>
        <taxon>Kickxellales</taxon>
        <taxon>Kickxellaceae</taxon>
        <taxon>Mycoemilia</taxon>
    </lineage>
</organism>
<keyword evidence="9" id="KW-1185">Reference proteome</keyword>
<proteinExistence type="predicted"/>
<dbReference type="GO" id="GO:0000981">
    <property type="term" value="F:DNA-binding transcription factor activity, RNA polymerase II-specific"/>
    <property type="evidence" value="ECO:0007669"/>
    <property type="project" value="InterPro"/>
</dbReference>
<protein>
    <recommendedName>
        <fullName evidence="7">Xylanolytic transcriptional activator regulatory domain-containing protein</fullName>
    </recommendedName>
</protein>
<dbReference type="EMBL" id="JANBPU010000371">
    <property type="protein sequence ID" value="KAJ1912169.1"/>
    <property type="molecule type" value="Genomic_DNA"/>
</dbReference>
<gene>
    <name evidence="8" type="ORF">H4219_005703</name>
</gene>
<dbReference type="PANTHER" id="PTHR47338">
    <property type="entry name" value="ZN(II)2CYS6 TRANSCRIPTION FACTOR (EUROFUNG)-RELATED"/>
    <property type="match status" value="1"/>
</dbReference>
<feature type="compositionally biased region" description="Low complexity" evidence="6">
    <location>
        <begin position="686"/>
        <end position="706"/>
    </location>
</feature>
<evidence type="ECO:0000313" key="9">
    <source>
        <dbReference type="Proteomes" id="UP001150538"/>
    </source>
</evidence>
<keyword evidence="4" id="KW-0804">Transcription</keyword>
<feature type="compositionally biased region" description="Polar residues" evidence="6">
    <location>
        <begin position="576"/>
        <end position="601"/>
    </location>
</feature>
<feature type="compositionally biased region" description="Polar residues" evidence="6">
    <location>
        <begin position="616"/>
        <end position="629"/>
    </location>
</feature>
<dbReference type="GO" id="GO:0008270">
    <property type="term" value="F:zinc ion binding"/>
    <property type="evidence" value="ECO:0007669"/>
    <property type="project" value="InterPro"/>
</dbReference>
<evidence type="ECO:0000256" key="6">
    <source>
        <dbReference type="SAM" id="MobiDB-lite"/>
    </source>
</evidence>
<dbReference type="Pfam" id="PF04082">
    <property type="entry name" value="Fungal_trans"/>
    <property type="match status" value="1"/>
</dbReference>